<organism evidence="1 2">
    <name type="scientific">Camellia lanceoleosa</name>
    <dbReference type="NCBI Taxonomy" id="1840588"/>
    <lineage>
        <taxon>Eukaryota</taxon>
        <taxon>Viridiplantae</taxon>
        <taxon>Streptophyta</taxon>
        <taxon>Embryophyta</taxon>
        <taxon>Tracheophyta</taxon>
        <taxon>Spermatophyta</taxon>
        <taxon>Magnoliopsida</taxon>
        <taxon>eudicotyledons</taxon>
        <taxon>Gunneridae</taxon>
        <taxon>Pentapetalae</taxon>
        <taxon>asterids</taxon>
        <taxon>Ericales</taxon>
        <taxon>Theaceae</taxon>
        <taxon>Camellia</taxon>
    </lineage>
</organism>
<sequence>MSGEGKTVCVTADQKKTDHLLALDGAKERLQLFKANLLEEGSFDSVVDGCEGVFHTASPFFITPSDPQAELIEPALNGTLNVLGSCAKNPTVKRVVLTSSLAAVAYNGRPRTSDVIIDETWFSDPESCKENKLWYQLSKTLAEDAAWKFAKENGIDMVAINPAMVIGPLLQPTLNTSSAAILNLINGSQTYPNASFGWINVKDVANAHIQAFEIPSANGRYCLVERVAHYSEVVNILHKLYPSFQLPEKSADDKPFMPTYQVSREKAKTLGIDFISLEEGLKETVESLTEKKFFADQKKTDHLLALDGAKERLQLFKANLLEEGSFDSVVDGCEGVFHTASPFFITPSDPQAELIEPALNGTLNVLGSCAKNPTVKRVVLTSSMAAVAYNGRPRTSDVIIDETWFSDPESCKENKLWYQLSKTLAEDAAWKFAKEKGIDMVAINPAMVIGPLLQPTLNTSSAAILNLINGSQTYPNASFGWVNVKDVANAHVQAYEIPSANGRYCLVERVAHYSEVVNILHKLYPSFQLPEKSADDKPFMPTYQVSKEKAKTLGIDFISLEEGLKETVESLTEKKFFGYIASWLVKLLLQRDYTVRASVRDPSNPKKTEHLLALDGAKERLHLFKGNLLEEGSFDSVVDGCDGVFHTASPCFFTTSDPQAELIDPALKGTLNVLGSCAKSPTVKRVVLTSSMAAVTCTGRPRTPDEITDETWFSDPEFCKENKLWYQLSKTLAEDAAWKFAKEKGIDMVVINPSVVVGPLLQPTLNSTSAAILELINGSQTYPNASYGWINVKDVANAHIQAYEIPSASGRYCLVERMAHFSEVVKILHELYPSFQLPEKVAGDKPYIPAKQVSKEKAKTLGIDFISLEEGLKEIVESLTQKKFVGM</sequence>
<evidence type="ECO:0000313" key="1">
    <source>
        <dbReference type="EMBL" id="KAI7982588.1"/>
    </source>
</evidence>
<proteinExistence type="predicted"/>
<dbReference type="EMBL" id="CM045768">
    <property type="protein sequence ID" value="KAI7982588.1"/>
    <property type="molecule type" value="Genomic_DNA"/>
</dbReference>
<name>A0ACC0F1K1_9ERIC</name>
<gene>
    <name evidence="1" type="ORF">LOK49_LG15G02133</name>
</gene>
<comment type="caution">
    <text evidence="1">The sequence shown here is derived from an EMBL/GenBank/DDBJ whole genome shotgun (WGS) entry which is preliminary data.</text>
</comment>
<keyword evidence="2" id="KW-1185">Reference proteome</keyword>
<dbReference type="Proteomes" id="UP001060215">
    <property type="component" value="Chromosome 11"/>
</dbReference>
<evidence type="ECO:0000313" key="2">
    <source>
        <dbReference type="Proteomes" id="UP001060215"/>
    </source>
</evidence>
<reference evidence="1 2" key="1">
    <citation type="journal article" date="2022" name="Plant J.">
        <title>Chromosome-level genome of Camellia lanceoleosa provides a valuable resource for understanding genome evolution and self-incompatibility.</title>
        <authorList>
            <person name="Gong W."/>
            <person name="Xiao S."/>
            <person name="Wang L."/>
            <person name="Liao Z."/>
            <person name="Chang Y."/>
            <person name="Mo W."/>
            <person name="Hu G."/>
            <person name="Li W."/>
            <person name="Zhao G."/>
            <person name="Zhu H."/>
            <person name="Hu X."/>
            <person name="Ji K."/>
            <person name="Xiang X."/>
            <person name="Song Q."/>
            <person name="Yuan D."/>
            <person name="Jin S."/>
            <person name="Zhang L."/>
        </authorList>
    </citation>
    <scope>NUCLEOTIDE SEQUENCE [LARGE SCALE GENOMIC DNA]</scope>
    <source>
        <strain evidence="1">SQ_2022a</strain>
    </source>
</reference>
<accession>A0ACC0F1K1</accession>
<protein>
    <submittedName>
        <fullName evidence="1">Tetraketide alpha-pyrone reductase 1</fullName>
    </submittedName>
</protein>